<organism evidence="3 4">
    <name type="scientific">Paractinoplanes toevensis</name>
    <dbReference type="NCBI Taxonomy" id="571911"/>
    <lineage>
        <taxon>Bacteria</taxon>
        <taxon>Bacillati</taxon>
        <taxon>Actinomycetota</taxon>
        <taxon>Actinomycetes</taxon>
        <taxon>Micromonosporales</taxon>
        <taxon>Micromonosporaceae</taxon>
        <taxon>Paractinoplanes</taxon>
    </lineage>
</organism>
<comment type="function">
    <text evidence="2">Antitoxin component of a type II toxin-antitoxin (TA) system.</text>
</comment>
<keyword evidence="4" id="KW-1185">Reference proteome</keyword>
<comment type="similarity">
    <text evidence="1 2">Belongs to the phD/YefM antitoxin family.</text>
</comment>
<dbReference type="SUPFAM" id="SSF143120">
    <property type="entry name" value="YefM-like"/>
    <property type="match status" value="1"/>
</dbReference>
<evidence type="ECO:0000313" key="3">
    <source>
        <dbReference type="EMBL" id="GIM88314.1"/>
    </source>
</evidence>
<name>A0A919T2T3_9ACTN</name>
<dbReference type="RefSeq" id="WP_246605920.1">
    <property type="nucleotide sequence ID" value="NZ_BOQN01000001.1"/>
</dbReference>
<sequence>MERIGVRELNQNTSQVLARVSGGESVEITDRGHPIARLVPVGDDRSALAKLVAAGRAVPPTGGGPVPFPPKLGDEDVDVAEALADMRTRSAGDLSRLCCRRQAGSPGST</sequence>
<dbReference type="GO" id="GO:0097351">
    <property type="term" value="F:toxin sequestering activity"/>
    <property type="evidence" value="ECO:0007669"/>
    <property type="project" value="TreeGrafter"/>
</dbReference>
<evidence type="ECO:0000256" key="1">
    <source>
        <dbReference type="ARBA" id="ARBA00009981"/>
    </source>
</evidence>
<evidence type="ECO:0000313" key="4">
    <source>
        <dbReference type="Proteomes" id="UP000677082"/>
    </source>
</evidence>
<dbReference type="InterPro" id="IPR036165">
    <property type="entry name" value="YefM-like_sf"/>
</dbReference>
<dbReference type="NCBIfam" id="TIGR01552">
    <property type="entry name" value="phd_fam"/>
    <property type="match status" value="1"/>
</dbReference>
<dbReference type="PANTHER" id="PTHR35377">
    <property type="entry name" value="ANTITOXIN VAPB49-RELATED-RELATED"/>
    <property type="match status" value="1"/>
</dbReference>
<gene>
    <name evidence="3" type="ORF">Ato02nite_001070</name>
</gene>
<dbReference type="Proteomes" id="UP000677082">
    <property type="component" value="Unassembled WGS sequence"/>
</dbReference>
<dbReference type="Gene3D" id="3.40.1620.10">
    <property type="entry name" value="YefM-like domain"/>
    <property type="match status" value="1"/>
</dbReference>
<dbReference type="EMBL" id="BOQN01000001">
    <property type="protein sequence ID" value="GIM88314.1"/>
    <property type="molecule type" value="Genomic_DNA"/>
</dbReference>
<evidence type="ECO:0000256" key="2">
    <source>
        <dbReference type="RuleBase" id="RU362080"/>
    </source>
</evidence>
<proteinExistence type="inferred from homology"/>
<comment type="caution">
    <text evidence="3">The sequence shown here is derived from an EMBL/GenBank/DDBJ whole genome shotgun (WGS) entry which is preliminary data.</text>
</comment>
<dbReference type="InterPro" id="IPR006442">
    <property type="entry name" value="Antitoxin_Phd/YefM"/>
</dbReference>
<dbReference type="PANTHER" id="PTHR35377:SF5">
    <property type="entry name" value="ANTITOXIN VAPB46"/>
    <property type="match status" value="1"/>
</dbReference>
<dbReference type="AlphaFoldDB" id="A0A919T2T3"/>
<protein>
    <recommendedName>
        <fullName evidence="2">Antitoxin</fullName>
    </recommendedName>
</protein>
<dbReference type="InterPro" id="IPR051416">
    <property type="entry name" value="phD-YefM_TA_antitoxins"/>
</dbReference>
<dbReference type="Pfam" id="PF02604">
    <property type="entry name" value="PhdYeFM_antitox"/>
    <property type="match status" value="1"/>
</dbReference>
<reference evidence="3 4" key="1">
    <citation type="submission" date="2021-03" db="EMBL/GenBank/DDBJ databases">
        <title>Whole genome shotgun sequence of Actinoplanes toevensis NBRC 105298.</title>
        <authorList>
            <person name="Komaki H."/>
            <person name="Tamura T."/>
        </authorList>
    </citation>
    <scope>NUCLEOTIDE SEQUENCE [LARGE SCALE GENOMIC DNA]</scope>
    <source>
        <strain evidence="3 4">NBRC 105298</strain>
    </source>
</reference>
<accession>A0A919T2T3</accession>